<evidence type="ECO:0000313" key="1">
    <source>
        <dbReference type="EMBL" id="LAA21457.1"/>
    </source>
</evidence>
<sequence>MQRAKDGGTASLHLSSLSNCKGITACQNVKTHLIEMVVHKQEQGLQNIHCSKMQHIHCLKTHEVLSRSLFIPTLNKPETCKARRSCLFYFVFHSRGGCDSMERQFGGP</sequence>
<dbReference type="AlphaFoldDB" id="A0A2H6N001"/>
<name>A0A2H6N001_9SAUR</name>
<accession>A0A2H6N001</accession>
<organism evidence="1">
    <name type="scientific">Micrurus carvalhoi</name>
    <dbReference type="NCBI Taxonomy" id="3147026"/>
    <lineage>
        <taxon>Eukaryota</taxon>
        <taxon>Metazoa</taxon>
        <taxon>Chordata</taxon>
        <taxon>Craniata</taxon>
        <taxon>Vertebrata</taxon>
        <taxon>Euteleostomi</taxon>
        <taxon>Lepidosauria</taxon>
        <taxon>Squamata</taxon>
        <taxon>Bifurcata</taxon>
        <taxon>Unidentata</taxon>
        <taxon>Episquamata</taxon>
        <taxon>Toxicofera</taxon>
        <taxon>Serpentes</taxon>
        <taxon>Colubroidea</taxon>
        <taxon>Elapidae</taxon>
        <taxon>Elapinae</taxon>
        <taxon>Micrurus</taxon>
    </lineage>
</organism>
<protein>
    <submittedName>
        <fullName evidence="1">Uncharacterized protein</fullName>
    </submittedName>
</protein>
<reference evidence="1" key="1">
    <citation type="submission" date="2017-07" db="EMBL/GenBank/DDBJ databases">
        <authorList>
            <person name="Mikheyev A."/>
            <person name="Grau M."/>
        </authorList>
    </citation>
    <scope>NUCLEOTIDE SEQUENCE</scope>
    <source>
        <tissue evidence="1">Venom_gland</tissue>
    </source>
</reference>
<reference evidence="1" key="2">
    <citation type="submission" date="2017-12" db="EMBL/GenBank/DDBJ databases">
        <title>Coralsnake Venomics: Analyses of Venom Gland Transcriptomes and Proteomes of Six Brazilian Taxa.</title>
        <authorList>
            <person name="Aird S.D."/>
            <person name="Jorge da Silva N."/>
            <person name="Qiu L."/>
            <person name="Villar-Briones A."/>
            <person name="Aparecida-Saddi V."/>
            <person name="Campos-Telles M.P."/>
            <person name="Grau M."/>
            <person name="Mikheyev A.S."/>
        </authorList>
    </citation>
    <scope>NUCLEOTIDE SEQUENCE</scope>
    <source>
        <tissue evidence="1">Venom_gland</tissue>
    </source>
</reference>
<dbReference type="EMBL" id="IACI01027286">
    <property type="protein sequence ID" value="LAA21457.1"/>
    <property type="molecule type" value="Transcribed_RNA"/>
</dbReference>
<proteinExistence type="predicted"/>